<protein>
    <submittedName>
        <fullName evidence="2">Uncharacterized protein</fullName>
    </submittedName>
</protein>
<feature type="transmembrane region" description="Helical" evidence="1">
    <location>
        <begin position="6"/>
        <end position="29"/>
    </location>
</feature>
<comment type="caution">
    <text evidence="2">The sequence shown here is derived from an EMBL/GenBank/DDBJ whole genome shotgun (WGS) entry which is preliminary data.</text>
</comment>
<dbReference type="EMBL" id="AGRJ01000027">
    <property type="protein sequence ID" value="EHO54110.1"/>
    <property type="molecule type" value="Genomic_DNA"/>
</dbReference>
<keyword evidence="1" id="KW-0812">Transmembrane</keyword>
<evidence type="ECO:0000313" key="2">
    <source>
        <dbReference type="EMBL" id="EHO54110.1"/>
    </source>
</evidence>
<gene>
    <name evidence="2" type="ORF">HMPREF9104_00233</name>
</gene>
<dbReference type="STRING" id="797516.HMPREF9104_00233"/>
<reference evidence="2 3" key="1">
    <citation type="submission" date="2011-09" db="EMBL/GenBank/DDBJ databases">
        <authorList>
            <person name="Weinstock G."/>
            <person name="Sodergren E."/>
            <person name="Clifton S."/>
            <person name="Fulton L."/>
            <person name="Fulton B."/>
            <person name="Courtney L."/>
            <person name="Fronick C."/>
            <person name="Harrison M."/>
            <person name="Strong C."/>
            <person name="Farmer C."/>
            <person name="Delahaunty K."/>
            <person name="Markovic C."/>
            <person name="Hall O."/>
            <person name="Minx P."/>
            <person name="Tomlinson C."/>
            <person name="Mitreva M."/>
            <person name="Hou S."/>
            <person name="Chen J."/>
            <person name="Wollam A."/>
            <person name="Pepin K.H."/>
            <person name="Johnson M."/>
            <person name="Bhonagiri V."/>
            <person name="Zhang X."/>
            <person name="Suruliraj S."/>
            <person name="Warren W."/>
            <person name="Chinwalla A."/>
            <person name="Mardis E.R."/>
            <person name="Wilson R.K."/>
        </authorList>
    </citation>
    <scope>NUCLEOTIDE SEQUENCE [LARGE SCALE GENOMIC DNA]</scope>
    <source>
        <strain evidence="2 3">F0435</strain>
    </source>
</reference>
<evidence type="ECO:0000313" key="3">
    <source>
        <dbReference type="Proteomes" id="UP000005025"/>
    </source>
</evidence>
<name>H1LCC0_9LACO</name>
<dbReference type="AlphaFoldDB" id="H1LCC0"/>
<dbReference type="HOGENOM" id="CLU_3301271_0_0_9"/>
<dbReference type="Proteomes" id="UP000005025">
    <property type="component" value="Unassembled WGS sequence"/>
</dbReference>
<keyword evidence="1" id="KW-1133">Transmembrane helix</keyword>
<keyword evidence="1" id="KW-0472">Membrane</keyword>
<sequence length="39" mass="4337">NFGKDIWMIGIAISLLMLSQAAIGFANAFRIIKKANRKD</sequence>
<proteinExistence type="predicted"/>
<feature type="non-terminal residue" evidence="2">
    <location>
        <position position="1"/>
    </location>
</feature>
<accession>H1LCC0</accession>
<evidence type="ECO:0000256" key="1">
    <source>
        <dbReference type="SAM" id="Phobius"/>
    </source>
</evidence>
<organism evidence="2 3">
    <name type="scientific">Lentilactobacillus kisonensis F0435</name>
    <dbReference type="NCBI Taxonomy" id="797516"/>
    <lineage>
        <taxon>Bacteria</taxon>
        <taxon>Bacillati</taxon>
        <taxon>Bacillota</taxon>
        <taxon>Bacilli</taxon>
        <taxon>Lactobacillales</taxon>
        <taxon>Lactobacillaceae</taxon>
        <taxon>Lentilactobacillus</taxon>
    </lineage>
</organism>